<name>A0ABV8RGE8_9SPHN</name>
<dbReference type="InterPro" id="IPR018335">
    <property type="entry name" value="Tscrpt_reg_HTH_Crp-type_CS"/>
</dbReference>
<keyword evidence="3" id="KW-0804">Transcription</keyword>
<dbReference type="Gene3D" id="2.60.120.10">
    <property type="entry name" value="Jelly Rolls"/>
    <property type="match status" value="1"/>
</dbReference>
<dbReference type="CDD" id="cd00092">
    <property type="entry name" value="HTH_CRP"/>
    <property type="match status" value="1"/>
</dbReference>
<protein>
    <submittedName>
        <fullName evidence="6">Crp/Fnr family transcriptional regulator</fullName>
    </submittedName>
</protein>
<evidence type="ECO:0000256" key="2">
    <source>
        <dbReference type="ARBA" id="ARBA00023125"/>
    </source>
</evidence>
<dbReference type="PROSITE" id="PS51063">
    <property type="entry name" value="HTH_CRP_2"/>
    <property type="match status" value="1"/>
</dbReference>
<dbReference type="PROSITE" id="PS00042">
    <property type="entry name" value="HTH_CRP_1"/>
    <property type="match status" value="1"/>
</dbReference>
<dbReference type="SMART" id="SM00419">
    <property type="entry name" value="HTH_CRP"/>
    <property type="match status" value="1"/>
</dbReference>
<dbReference type="Pfam" id="PF00027">
    <property type="entry name" value="cNMP_binding"/>
    <property type="match status" value="1"/>
</dbReference>
<comment type="caution">
    <text evidence="6">The sequence shown here is derived from an EMBL/GenBank/DDBJ whole genome shotgun (WGS) entry which is preliminary data.</text>
</comment>
<evidence type="ECO:0000256" key="3">
    <source>
        <dbReference type="ARBA" id="ARBA00023163"/>
    </source>
</evidence>
<feature type="domain" description="HTH crp-type" evidence="5">
    <location>
        <begin position="143"/>
        <end position="213"/>
    </location>
</feature>
<dbReference type="InterPro" id="IPR036388">
    <property type="entry name" value="WH-like_DNA-bd_sf"/>
</dbReference>
<dbReference type="InterPro" id="IPR000595">
    <property type="entry name" value="cNMP-bd_dom"/>
</dbReference>
<evidence type="ECO:0000256" key="1">
    <source>
        <dbReference type="ARBA" id="ARBA00023015"/>
    </source>
</evidence>
<dbReference type="InterPro" id="IPR014710">
    <property type="entry name" value="RmlC-like_jellyroll"/>
</dbReference>
<reference evidence="7" key="1">
    <citation type="journal article" date="2019" name="Int. J. Syst. Evol. Microbiol.">
        <title>The Global Catalogue of Microorganisms (GCM) 10K type strain sequencing project: providing services to taxonomists for standard genome sequencing and annotation.</title>
        <authorList>
            <consortium name="The Broad Institute Genomics Platform"/>
            <consortium name="The Broad Institute Genome Sequencing Center for Infectious Disease"/>
            <person name="Wu L."/>
            <person name="Ma J."/>
        </authorList>
    </citation>
    <scope>NUCLEOTIDE SEQUENCE [LARGE SCALE GENOMIC DNA]</scope>
    <source>
        <strain evidence="7">CECT 8531</strain>
    </source>
</reference>
<proteinExistence type="predicted"/>
<dbReference type="InterPro" id="IPR012318">
    <property type="entry name" value="HTH_CRP"/>
</dbReference>
<dbReference type="Proteomes" id="UP001595887">
    <property type="component" value="Unassembled WGS sequence"/>
</dbReference>
<evidence type="ECO:0000313" key="6">
    <source>
        <dbReference type="EMBL" id="MFC4291565.1"/>
    </source>
</evidence>
<keyword evidence="7" id="KW-1185">Reference proteome</keyword>
<gene>
    <name evidence="6" type="ORF">ACFOWX_03960</name>
</gene>
<dbReference type="CDD" id="cd00038">
    <property type="entry name" value="CAP_ED"/>
    <property type="match status" value="1"/>
</dbReference>
<accession>A0ABV8RGE8</accession>
<dbReference type="Gene3D" id="1.10.10.10">
    <property type="entry name" value="Winged helix-like DNA-binding domain superfamily/Winged helix DNA-binding domain"/>
    <property type="match status" value="1"/>
</dbReference>
<dbReference type="PANTHER" id="PTHR24567:SF75">
    <property type="entry name" value="FUMARATE AND NITRATE REDUCTION REGULATORY PROTEIN"/>
    <property type="match status" value="1"/>
</dbReference>
<dbReference type="InterPro" id="IPR036390">
    <property type="entry name" value="WH_DNA-bd_sf"/>
</dbReference>
<dbReference type="SUPFAM" id="SSF51206">
    <property type="entry name" value="cAMP-binding domain-like"/>
    <property type="match status" value="1"/>
</dbReference>
<dbReference type="SUPFAM" id="SSF46785">
    <property type="entry name" value="Winged helix' DNA-binding domain"/>
    <property type="match status" value="1"/>
</dbReference>
<dbReference type="PROSITE" id="PS50042">
    <property type="entry name" value="CNMP_BINDING_3"/>
    <property type="match status" value="1"/>
</dbReference>
<keyword evidence="2" id="KW-0238">DNA-binding</keyword>
<dbReference type="Pfam" id="PF13545">
    <property type="entry name" value="HTH_Crp_2"/>
    <property type="match status" value="1"/>
</dbReference>
<dbReference type="InterPro" id="IPR050397">
    <property type="entry name" value="Env_Response_Regulators"/>
</dbReference>
<keyword evidence="1" id="KW-0805">Transcription regulation</keyword>
<dbReference type="PANTHER" id="PTHR24567">
    <property type="entry name" value="CRP FAMILY TRANSCRIPTIONAL REGULATORY PROTEIN"/>
    <property type="match status" value="1"/>
</dbReference>
<organism evidence="6 7">
    <name type="scientific">Sphingorhabdus arenilitoris</name>
    <dbReference type="NCBI Taxonomy" id="1490041"/>
    <lineage>
        <taxon>Bacteria</taxon>
        <taxon>Pseudomonadati</taxon>
        <taxon>Pseudomonadota</taxon>
        <taxon>Alphaproteobacteria</taxon>
        <taxon>Sphingomonadales</taxon>
        <taxon>Sphingomonadaceae</taxon>
        <taxon>Sphingorhabdus</taxon>
    </lineage>
</organism>
<sequence>MEHVSENGRQKMQLAENSRRLFGIKQAIRCTSLKFHAGQMIFEEGQRANRWYEVLHGTVRTCRFHIDGSRHLTGFYFAGDVFGADYGQYGAAAEAVTDVDVLCYRVGDFSSGPGAPPPEDGKLSILFRAINCAQRYQYIMGHRTAHERLAAFLLCLKQQEGRSSFIRLPMSRSDIADFLGLTIHTVSRTFTELARRELIKIDGRNGVFILDHRGLCDLAGEEDGGVPPAIGGDSDDYPGALSAA</sequence>
<dbReference type="EMBL" id="JBHSDH010000012">
    <property type="protein sequence ID" value="MFC4291565.1"/>
    <property type="molecule type" value="Genomic_DNA"/>
</dbReference>
<dbReference type="PRINTS" id="PR00034">
    <property type="entry name" value="HTHCRP"/>
</dbReference>
<evidence type="ECO:0000259" key="5">
    <source>
        <dbReference type="PROSITE" id="PS51063"/>
    </source>
</evidence>
<evidence type="ECO:0000259" key="4">
    <source>
        <dbReference type="PROSITE" id="PS50042"/>
    </source>
</evidence>
<evidence type="ECO:0000313" key="7">
    <source>
        <dbReference type="Proteomes" id="UP001595887"/>
    </source>
</evidence>
<feature type="domain" description="Cyclic nucleotide-binding" evidence="4">
    <location>
        <begin position="35"/>
        <end position="83"/>
    </location>
</feature>
<dbReference type="RefSeq" id="WP_381421522.1">
    <property type="nucleotide sequence ID" value="NZ_JBHSDH010000012.1"/>
</dbReference>
<dbReference type="InterPro" id="IPR018490">
    <property type="entry name" value="cNMP-bd_dom_sf"/>
</dbReference>